<dbReference type="Pfam" id="PF00582">
    <property type="entry name" value="Usp"/>
    <property type="match status" value="2"/>
</dbReference>
<evidence type="ECO:0000313" key="7">
    <source>
        <dbReference type="Proteomes" id="UP000075187"/>
    </source>
</evidence>
<dbReference type="EMBL" id="CP014205">
    <property type="protein sequence ID" value="AMQ82809.1"/>
    <property type="molecule type" value="Genomic_DNA"/>
</dbReference>
<evidence type="ECO:0000256" key="2">
    <source>
        <dbReference type="ARBA" id="ARBA00008791"/>
    </source>
</evidence>
<evidence type="ECO:0000256" key="3">
    <source>
        <dbReference type="ARBA" id="ARBA00022490"/>
    </source>
</evidence>
<proteinExistence type="inferred from homology"/>
<keyword evidence="3" id="KW-0963">Cytoplasm</keyword>
<dbReference type="Proteomes" id="UP000075187">
    <property type="component" value="Chromosome"/>
</dbReference>
<organism evidence="6 7">
    <name type="scientific">Pseudomonas glycinae</name>
    <dbReference type="NCBI Taxonomy" id="1785145"/>
    <lineage>
        <taxon>Bacteria</taxon>
        <taxon>Pseudomonadati</taxon>
        <taxon>Pseudomonadota</taxon>
        <taxon>Gammaproteobacteria</taxon>
        <taxon>Pseudomonadales</taxon>
        <taxon>Pseudomonadaceae</taxon>
        <taxon>Pseudomonas</taxon>
    </lineage>
</organism>
<dbReference type="PANTHER" id="PTHR47892">
    <property type="entry name" value="UNIVERSAL STRESS PROTEIN E"/>
    <property type="match status" value="1"/>
</dbReference>
<accession>A0ABM5ZK32</accession>
<feature type="domain" description="UspA" evidence="5">
    <location>
        <begin position="4"/>
        <end position="143"/>
    </location>
</feature>
<dbReference type="RefSeq" id="WP_064379468.1">
    <property type="nucleotide sequence ID" value="NZ_CP014205.2"/>
</dbReference>
<gene>
    <name evidence="6" type="ORF">AWU82_05735</name>
</gene>
<dbReference type="PANTHER" id="PTHR47892:SF1">
    <property type="entry name" value="UNIVERSAL STRESS PROTEIN E"/>
    <property type="match status" value="1"/>
</dbReference>
<evidence type="ECO:0000313" key="6">
    <source>
        <dbReference type="EMBL" id="AMQ82809.1"/>
    </source>
</evidence>
<comment type="similarity">
    <text evidence="2">Belongs to the universal stress protein A family.</text>
</comment>
<sequence>MGQYQRLLLVADQTLHQTPAMLRAVALAKASGAALDVRVFAEPAPVVRLWEDKIDEVGYQRYLRHHRRWVADQLEQLSEQGLKVTVEVVFTTHALLDILRAVADLKPDLLIKDVTLEPLLKRVFITPLDCHLLRECPVPVHLVNEVRYSLPHRIVAAVDPFDPETQISGLNDTIIQTANALATQCDAPMHLLYAYDLSPAFNGDAPLVGTGWGVDFVEELRQSLHQAFINLADRYGIPPERRHFVMGLPVPVISEFVEQYLADVVVMGTMHRAGIDRLMGSNTERALYSVPGSILAVGPVVRTEVQSPGSDERSL</sequence>
<dbReference type="InterPro" id="IPR006016">
    <property type="entry name" value="UspA"/>
</dbReference>
<protein>
    <submittedName>
        <fullName evidence="6">Universal stress protein</fullName>
    </submittedName>
</protein>
<dbReference type="SUPFAM" id="SSF52402">
    <property type="entry name" value="Adenine nucleotide alpha hydrolases-like"/>
    <property type="match status" value="2"/>
</dbReference>
<feature type="domain" description="UspA" evidence="5">
    <location>
        <begin position="173"/>
        <end position="297"/>
    </location>
</feature>
<evidence type="ECO:0000259" key="5">
    <source>
        <dbReference type="Pfam" id="PF00582"/>
    </source>
</evidence>
<name>A0ABM5ZK32_9PSED</name>
<comment type="subcellular location">
    <subcellularLocation>
        <location evidence="1">Cytoplasm</location>
    </subcellularLocation>
</comment>
<keyword evidence="7" id="KW-1185">Reference proteome</keyword>
<evidence type="ECO:0000256" key="1">
    <source>
        <dbReference type="ARBA" id="ARBA00004496"/>
    </source>
</evidence>
<dbReference type="Gene3D" id="3.40.50.12370">
    <property type="match status" value="1"/>
</dbReference>
<reference evidence="6" key="1">
    <citation type="submission" date="2017-12" db="EMBL/GenBank/DDBJ databases">
        <title>Pseudomonas sp. MS586 complete sequence.</title>
        <authorList>
            <person name="Lu S."/>
            <person name="Deng P."/>
        </authorList>
    </citation>
    <scope>NUCLEOTIDE SEQUENCE</scope>
    <source>
        <strain evidence="6">MS586</strain>
    </source>
</reference>
<comment type="function">
    <text evidence="4">Required for resistance to DNA-damaging agents.</text>
</comment>
<evidence type="ECO:0000256" key="4">
    <source>
        <dbReference type="ARBA" id="ARBA00037131"/>
    </source>
</evidence>